<protein>
    <submittedName>
        <fullName evidence="1">Uncharacterized protein</fullName>
    </submittedName>
</protein>
<evidence type="ECO:0000313" key="2">
    <source>
        <dbReference type="Proteomes" id="UP000286954"/>
    </source>
</evidence>
<dbReference type="InterPro" id="IPR027417">
    <property type="entry name" value="P-loop_NTPase"/>
</dbReference>
<dbReference type="OrthoDB" id="7202530at2"/>
<dbReference type="RefSeq" id="WP_127566012.1">
    <property type="nucleotide sequence ID" value="NZ_BMFB01000005.1"/>
</dbReference>
<evidence type="ECO:0000313" key="1">
    <source>
        <dbReference type="EMBL" id="AZU03645.1"/>
    </source>
</evidence>
<dbReference type="AlphaFoldDB" id="A0A3T0E8A1"/>
<sequence>MARAILHDLPLKRLSTRVEREAARLEERFGAPLQGVHEIAPAAFADMAAALGLAVGFAQTRPHGGWLWVRTRRQRLDLGRISARGLAALGADPARVMLVETRDHNAALRAIDEAARSRAIGAVIAEVEAADFTFTRRLTLAHEASATPVILVRSWRTEGATAAHNRWRVAAAPSAPNAFDPRAPGRARWQVTLERSREFAQRAGETFLMEMDDAPLRVRLVPALADGAPETRPHHAMAG</sequence>
<dbReference type="EMBL" id="CP018911">
    <property type="protein sequence ID" value="AZU03645.1"/>
    <property type="molecule type" value="Genomic_DNA"/>
</dbReference>
<dbReference type="KEGG" id="gak:X907_1107"/>
<dbReference type="SUPFAM" id="SSF52540">
    <property type="entry name" value="P-loop containing nucleoside triphosphate hydrolases"/>
    <property type="match status" value="1"/>
</dbReference>
<gene>
    <name evidence="1" type="ORF">X907_1107</name>
</gene>
<keyword evidence="2" id="KW-1185">Reference proteome</keyword>
<dbReference type="Proteomes" id="UP000286954">
    <property type="component" value="Chromosome"/>
</dbReference>
<dbReference type="Gene3D" id="3.40.50.300">
    <property type="entry name" value="P-loop containing nucleotide triphosphate hydrolases"/>
    <property type="match status" value="1"/>
</dbReference>
<proteinExistence type="predicted"/>
<reference evidence="1 2" key="1">
    <citation type="submission" date="2016-12" db="EMBL/GenBank/DDBJ databases">
        <title>The genome of dimorphic prosthecate Glycocaulis alkaliphilus 6b-8t, isolated from crude oil dictates its adaptability in petroleum environments.</title>
        <authorList>
            <person name="Wu X.-L."/>
            <person name="Geng S."/>
        </authorList>
    </citation>
    <scope>NUCLEOTIDE SEQUENCE [LARGE SCALE GENOMIC DNA]</scope>
    <source>
        <strain evidence="1 2">6B-8</strain>
    </source>
</reference>
<name>A0A3T0E8A1_9PROT</name>
<accession>A0A3T0E8A1</accession>
<organism evidence="1 2">
    <name type="scientific">Glycocaulis alkaliphilus</name>
    <dbReference type="NCBI Taxonomy" id="1434191"/>
    <lineage>
        <taxon>Bacteria</taxon>
        <taxon>Pseudomonadati</taxon>
        <taxon>Pseudomonadota</taxon>
        <taxon>Alphaproteobacteria</taxon>
        <taxon>Maricaulales</taxon>
        <taxon>Maricaulaceae</taxon>
        <taxon>Glycocaulis</taxon>
    </lineage>
</organism>